<dbReference type="InterPro" id="IPR050297">
    <property type="entry name" value="LipidA_mod_glycosyltrf_83"/>
</dbReference>
<evidence type="ECO:0000259" key="9">
    <source>
        <dbReference type="Pfam" id="PF13231"/>
    </source>
</evidence>
<dbReference type="GO" id="GO:0009103">
    <property type="term" value="P:lipopolysaccharide biosynthetic process"/>
    <property type="evidence" value="ECO:0007669"/>
    <property type="project" value="UniProtKB-ARBA"/>
</dbReference>
<comment type="subcellular location">
    <subcellularLocation>
        <location evidence="1">Cell membrane</location>
        <topology evidence="1">Multi-pass membrane protein</topology>
    </subcellularLocation>
</comment>
<feature type="transmembrane region" description="Helical" evidence="8">
    <location>
        <begin position="239"/>
        <end position="259"/>
    </location>
</feature>
<feature type="domain" description="Glycosyltransferase RgtA/B/C/D-like" evidence="9">
    <location>
        <begin position="113"/>
        <end position="221"/>
    </location>
</feature>
<keyword evidence="2" id="KW-1003">Cell membrane</keyword>
<evidence type="ECO:0000256" key="8">
    <source>
        <dbReference type="SAM" id="Phobius"/>
    </source>
</evidence>
<protein>
    <recommendedName>
        <fullName evidence="9">Glycosyltransferase RgtA/B/C/D-like domain-containing protein</fullName>
    </recommendedName>
</protein>
<dbReference type="EMBL" id="MHCJ01000007">
    <property type="protein sequence ID" value="OGY17672.1"/>
    <property type="molecule type" value="Genomic_DNA"/>
</dbReference>
<evidence type="ECO:0000256" key="4">
    <source>
        <dbReference type="ARBA" id="ARBA00022679"/>
    </source>
</evidence>
<feature type="transmembrane region" description="Helical" evidence="8">
    <location>
        <begin position="378"/>
        <end position="397"/>
    </location>
</feature>
<evidence type="ECO:0000256" key="2">
    <source>
        <dbReference type="ARBA" id="ARBA00022475"/>
    </source>
</evidence>
<feature type="transmembrane region" description="Helical" evidence="8">
    <location>
        <begin position="70"/>
        <end position="88"/>
    </location>
</feature>
<comment type="caution">
    <text evidence="10">The sequence shown here is derived from an EMBL/GenBank/DDBJ whole genome shotgun (WGS) entry which is preliminary data.</text>
</comment>
<dbReference type="GO" id="GO:0016763">
    <property type="term" value="F:pentosyltransferase activity"/>
    <property type="evidence" value="ECO:0007669"/>
    <property type="project" value="TreeGrafter"/>
</dbReference>
<feature type="transmembrane region" description="Helical" evidence="8">
    <location>
        <begin position="323"/>
        <end position="341"/>
    </location>
</feature>
<dbReference type="GO" id="GO:0005886">
    <property type="term" value="C:plasma membrane"/>
    <property type="evidence" value="ECO:0007669"/>
    <property type="project" value="UniProtKB-SubCell"/>
</dbReference>
<dbReference type="Pfam" id="PF13231">
    <property type="entry name" value="PMT_2"/>
    <property type="match status" value="1"/>
</dbReference>
<feature type="transmembrane region" description="Helical" evidence="8">
    <location>
        <begin position="347"/>
        <end position="366"/>
    </location>
</feature>
<feature type="transmembrane region" description="Helical" evidence="8">
    <location>
        <begin position="191"/>
        <end position="219"/>
    </location>
</feature>
<keyword evidence="3" id="KW-0328">Glycosyltransferase</keyword>
<organism evidence="10 11">
    <name type="scientific">Candidatus Chisholmbacteria bacterium RIFCSPHIGHO2_01_FULL_52_32</name>
    <dbReference type="NCBI Taxonomy" id="1797591"/>
    <lineage>
        <taxon>Bacteria</taxon>
        <taxon>Candidatus Chisholmiibacteriota</taxon>
    </lineage>
</organism>
<dbReference type="AlphaFoldDB" id="A0A1G1VQJ9"/>
<keyword evidence="7 8" id="KW-0472">Membrane</keyword>
<evidence type="ECO:0000256" key="1">
    <source>
        <dbReference type="ARBA" id="ARBA00004651"/>
    </source>
</evidence>
<dbReference type="PANTHER" id="PTHR33908">
    <property type="entry name" value="MANNOSYLTRANSFERASE YKCB-RELATED"/>
    <property type="match status" value="1"/>
</dbReference>
<dbReference type="InterPro" id="IPR038731">
    <property type="entry name" value="RgtA/B/C-like"/>
</dbReference>
<feature type="transmembrane region" description="Helical" evidence="8">
    <location>
        <begin position="295"/>
        <end position="316"/>
    </location>
</feature>
<keyword evidence="6 8" id="KW-1133">Transmembrane helix</keyword>
<keyword evidence="4" id="KW-0808">Transferase</keyword>
<name>A0A1G1VQJ9_9BACT</name>
<dbReference type="Proteomes" id="UP000179233">
    <property type="component" value="Unassembled WGS sequence"/>
</dbReference>
<feature type="transmembrane region" description="Helical" evidence="8">
    <location>
        <begin position="108"/>
        <end position="132"/>
    </location>
</feature>
<proteinExistence type="predicted"/>
<evidence type="ECO:0000313" key="10">
    <source>
        <dbReference type="EMBL" id="OGY17672.1"/>
    </source>
</evidence>
<reference evidence="10 11" key="1">
    <citation type="journal article" date="2016" name="Nat. Commun.">
        <title>Thousands of microbial genomes shed light on interconnected biogeochemical processes in an aquifer system.</title>
        <authorList>
            <person name="Anantharaman K."/>
            <person name="Brown C.T."/>
            <person name="Hug L.A."/>
            <person name="Sharon I."/>
            <person name="Castelle C.J."/>
            <person name="Probst A.J."/>
            <person name="Thomas B.C."/>
            <person name="Singh A."/>
            <person name="Wilkins M.J."/>
            <person name="Karaoz U."/>
            <person name="Brodie E.L."/>
            <person name="Williams K.H."/>
            <person name="Hubbard S.S."/>
            <person name="Banfield J.F."/>
        </authorList>
    </citation>
    <scope>NUCLEOTIDE SEQUENCE [LARGE SCALE GENOMIC DNA]</scope>
</reference>
<keyword evidence="5 8" id="KW-0812">Transmembrane</keyword>
<feature type="transmembrane region" description="Helical" evidence="8">
    <location>
        <begin position="162"/>
        <end position="179"/>
    </location>
</feature>
<evidence type="ECO:0000256" key="6">
    <source>
        <dbReference type="ARBA" id="ARBA00022989"/>
    </source>
</evidence>
<sequence length="579" mass="64944">MWSLLGVALAFRRHSLLIATVVLAASVRLWGIRFGLPMEIARPDEAYLVTVALGFGGGSLNPNTFIYPTFPMYFLFLLYGLYFTVGIFSGRYQAPADLGLEYRLNPSVFYLMARLVSVGFGVLSVVLLYFIAKRLFDRRTASLSSFFLSLAYLHVRESHFGTVDVAATFWLLVSFYFIIRSLTERGRKSVVLSGVFAGLAAATKYIGILLVLPIALASFFRAPRRAGSEAITLFVLRRITLFGAAFLLAFLIGVPFALLDLKTFLSDVMLNARNLDVVWGNVFLGRGWWFNVQVALFYGLGWSLFAASMLGMLFFLRRYPAKAVVFLAFPIFYFVLAGKGYAVMTRYMVPIVPFLCILGAVFVRTVGTLLKLRGRRRMLVEIMLAVIIVLPSARTVFEFDRLLSRTDSRLLVLSFLDSHLANQNSVYQTAATLLLPPTKEDLERKVGEKEALGGMGNLLRARILEREIRIRDERGHEGFVLWTYDPSRKKFFYAGDEEEGLPGYIVVERSPLRGYSTVPEGIPEILERSYLLVARFAGVDAGSGAQIYDQQDRFYVPFVGFSGLSRPGPGIEIYERVEG</sequence>
<evidence type="ECO:0000256" key="5">
    <source>
        <dbReference type="ARBA" id="ARBA00022692"/>
    </source>
</evidence>
<evidence type="ECO:0000256" key="7">
    <source>
        <dbReference type="ARBA" id="ARBA00023136"/>
    </source>
</evidence>
<accession>A0A1G1VQJ9</accession>
<gene>
    <name evidence="10" type="ORF">A2786_05700</name>
</gene>
<evidence type="ECO:0000313" key="11">
    <source>
        <dbReference type="Proteomes" id="UP000179233"/>
    </source>
</evidence>
<dbReference type="PANTHER" id="PTHR33908:SF11">
    <property type="entry name" value="MEMBRANE PROTEIN"/>
    <property type="match status" value="1"/>
</dbReference>
<evidence type="ECO:0000256" key="3">
    <source>
        <dbReference type="ARBA" id="ARBA00022676"/>
    </source>
</evidence>